<evidence type="ECO:0000259" key="3">
    <source>
        <dbReference type="SMART" id="SM00867"/>
    </source>
</evidence>
<dbReference type="PANTHER" id="PTHR34406:SF1">
    <property type="entry name" value="PROTEIN YCEI"/>
    <property type="match status" value="1"/>
</dbReference>
<dbReference type="PANTHER" id="PTHR34406">
    <property type="entry name" value="PROTEIN YCEI"/>
    <property type="match status" value="1"/>
</dbReference>
<dbReference type="EMBL" id="JAVDYF010000001">
    <property type="protein sequence ID" value="MDR7355624.1"/>
    <property type="molecule type" value="Genomic_DNA"/>
</dbReference>
<protein>
    <submittedName>
        <fullName evidence="4">Polyisoprenoid-binding protein YceI</fullName>
    </submittedName>
</protein>
<evidence type="ECO:0000313" key="4">
    <source>
        <dbReference type="EMBL" id="MDR7355624.1"/>
    </source>
</evidence>
<keyword evidence="2" id="KW-0472">Membrane</keyword>
<proteinExistence type="inferred from homology"/>
<comment type="caution">
    <text evidence="4">The sequence shown here is derived from an EMBL/GenBank/DDBJ whole genome shotgun (WGS) entry which is preliminary data.</text>
</comment>
<accession>A0ABU2BE11</accession>
<dbReference type="SUPFAM" id="SSF101874">
    <property type="entry name" value="YceI-like"/>
    <property type="match status" value="1"/>
</dbReference>
<feature type="domain" description="Lipid/polyisoprenoid-binding YceI-like" evidence="3">
    <location>
        <begin position="57"/>
        <end position="228"/>
    </location>
</feature>
<dbReference type="InterPro" id="IPR007372">
    <property type="entry name" value="Lipid/polyisoprenoid-bd_YceI"/>
</dbReference>
<sequence length="230" mass="24462">MNSKRKAIIISTVTAVVLLGLFAVASVIIPILQGPGVKTGELDASKAKPATTELDGTWKVIRGDAPNISSVGFTFNETLPSDKRTTSGSTRGVRGSITIESEKLTSGTVEVDMTSISTDTERRDINVRTKIFNTDAYPISSFTVTSPVDLSKVPGNGSPDVVKVSGDLTIKGKTKAVASDFTIVRDADKISLSSTVPINRLDFDVETPEFVAAKIAEEGELNILLTFVKK</sequence>
<evidence type="ECO:0000313" key="5">
    <source>
        <dbReference type="Proteomes" id="UP001183619"/>
    </source>
</evidence>
<evidence type="ECO:0000256" key="1">
    <source>
        <dbReference type="ARBA" id="ARBA00008812"/>
    </source>
</evidence>
<keyword evidence="5" id="KW-1185">Reference proteome</keyword>
<keyword evidence="2" id="KW-0812">Transmembrane</keyword>
<reference evidence="4 5" key="1">
    <citation type="submission" date="2023-07" db="EMBL/GenBank/DDBJ databases">
        <title>Sequencing the genomes of 1000 actinobacteria strains.</title>
        <authorList>
            <person name="Klenk H.-P."/>
        </authorList>
    </citation>
    <scope>NUCLEOTIDE SEQUENCE [LARGE SCALE GENOMIC DNA]</scope>
    <source>
        <strain evidence="4 5">DSM 44508</strain>
    </source>
</reference>
<feature type="transmembrane region" description="Helical" evidence="2">
    <location>
        <begin position="7"/>
        <end position="32"/>
    </location>
</feature>
<dbReference type="Pfam" id="PF04264">
    <property type="entry name" value="YceI"/>
    <property type="match status" value="1"/>
</dbReference>
<dbReference type="InterPro" id="IPR036761">
    <property type="entry name" value="TTHA0802/YceI-like_sf"/>
</dbReference>
<dbReference type="SMART" id="SM00867">
    <property type="entry name" value="YceI"/>
    <property type="match status" value="1"/>
</dbReference>
<dbReference type="Proteomes" id="UP001183619">
    <property type="component" value="Unassembled WGS sequence"/>
</dbReference>
<keyword evidence="2" id="KW-1133">Transmembrane helix</keyword>
<organism evidence="4 5">
    <name type="scientific">Corynebacterium felinum</name>
    <dbReference type="NCBI Taxonomy" id="131318"/>
    <lineage>
        <taxon>Bacteria</taxon>
        <taxon>Bacillati</taxon>
        <taxon>Actinomycetota</taxon>
        <taxon>Actinomycetes</taxon>
        <taxon>Mycobacteriales</taxon>
        <taxon>Corynebacteriaceae</taxon>
        <taxon>Corynebacterium</taxon>
    </lineage>
</organism>
<comment type="similarity">
    <text evidence="1">Belongs to the UPF0312 family.</text>
</comment>
<dbReference type="RefSeq" id="WP_277103177.1">
    <property type="nucleotide sequence ID" value="NZ_BAAAJS010000051.1"/>
</dbReference>
<name>A0ABU2BE11_9CORY</name>
<evidence type="ECO:0000256" key="2">
    <source>
        <dbReference type="SAM" id="Phobius"/>
    </source>
</evidence>
<gene>
    <name evidence="4" type="ORF">J2S37_002162</name>
</gene>
<dbReference type="Gene3D" id="2.40.128.110">
    <property type="entry name" value="Lipid/polyisoprenoid-binding, YceI-like"/>
    <property type="match status" value="1"/>
</dbReference>